<feature type="compositionally biased region" description="Polar residues" evidence="1">
    <location>
        <begin position="128"/>
        <end position="145"/>
    </location>
</feature>
<protein>
    <submittedName>
        <fullName evidence="2">Uncharacterized protein</fullName>
    </submittedName>
</protein>
<keyword evidence="3" id="KW-1185">Reference proteome</keyword>
<reference evidence="2 3" key="1">
    <citation type="submission" date="2017-06" db="EMBL/GenBank/DDBJ databases">
        <title>Description of Rhodopirellula bahusiensis sp. nov.</title>
        <authorList>
            <person name="Kizina J."/>
            <person name="Harder J."/>
        </authorList>
    </citation>
    <scope>NUCLEOTIDE SEQUENCE [LARGE SCALE GENOMIC DNA]</scope>
    <source>
        <strain evidence="2 3">SWK21</strain>
    </source>
</reference>
<feature type="region of interest" description="Disordered" evidence="1">
    <location>
        <begin position="75"/>
        <end position="145"/>
    </location>
</feature>
<proteinExistence type="predicted"/>
<organism evidence="2 3">
    <name type="scientific">Rhodopirellula bahusiensis</name>
    <dbReference type="NCBI Taxonomy" id="2014065"/>
    <lineage>
        <taxon>Bacteria</taxon>
        <taxon>Pseudomonadati</taxon>
        <taxon>Planctomycetota</taxon>
        <taxon>Planctomycetia</taxon>
        <taxon>Pirellulales</taxon>
        <taxon>Pirellulaceae</taxon>
        <taxon>Rhodopirellula</taxon>
    </lineage>
</organism>
<sequence length="145" mass="15413">MQQPARQHTETKTIAGTMQLLLLILAFLLRVSSVALNSVGIHPPTTLIGEPENTDSVPSELAVSTNELKIVAGGIARSHSGKQTHADSLRGSSSENVSSTGTATGVRVSGWHHRSNDRFLPPRCAISVSPNHRPLSQATAPRSHN</sequence>
<dbReference type="Proteomes" id="UP000225740">
    <property type="component" value="Unassembled WGS sequence"/>
</dbReference>
<comment type="caution">
    <text evidence="2">The sequence shown here is derived from an EMBL/GenBank/DDBJ whole genome shotgun (WGS) entry which is preliminary data.</text>
</comment>
<name>A0A2G1W6V2_9BACT</name>
<dbReference type="AlphaFoldDB" id="A0A2G1W6V2"/>
<dbReference type="EMBL" id="NIZW01000009">
    <property type="protein sequence ID" value="PHQ34762.1"/>
    <property type="molecule type" value="Genomic_DNA"/>
</dbReference>
<evidence type="ECO:0000256" key="1">
    <source>
        <dbReference type="SAM" id="MobiDB-lite"/>
    </source>
</evidence>
<feature type="compositionally biased region" description="Polar residues" evidence="1">
    <location>
        <begin position="90"/>
        <end position="103"/>
    </location>
</feature>
<accession>A0A2G1W6V2</accession>
<evidence type="ECO:0000313" key="2">
    <source>
        <dbReference type="EMBL" id="PHQ34762.1"/>
    </source>
</evidence>
<evidence type="ECO:0000313" key="3">
    <source>
        <dbReference type="Proteomes" id="UP000225740"/>
    </source>
</evidence>
<gene>
    <name evidence="2" type="ORF">CEE69_12855</name>
</gene>